<dbReference type="InterPro" id="IPR011683">
    <property type="entry name" value="Glyco_hydro_53"/>
</dbReference>
<evidence type="ECO:0000313" key="8">
    <source>
        <dbReference type="Proteomes" id="UP000198921"/>
    </source>
</evidence>
<dbReference type="AlphaFoldDB" id="A0A1H3REX0"/>
<dbReference type="GO" id="GO:0015926">
    <property type="term" value="F:glucosidase activity"/>
    <property type="evidence" value="ECO:0007669"/>
    <property type="project" value="InterPro"/>
</dbReference>
<evidence type="ECO:0000256" key="4">
    <source>
        <dbReference type="ARBA" id="ARBA00022801"/>
    </source>
</evidence>
<gene>
    <name evidence="7" type="ORF">SAMN05660209_05139</name>
</gene>
<evidence type="ECO:0000256" key="5">
    <source>
        <dbReference type="ARBA" id="ARBA00023295"/>
    </source>
</evidence>
<comment type="similarity">
    <text evidence="2 6">Belongs to the glycosyl hydrolase 53 family.</text>
</comment>
<dbReference type="GO" id="GO:0031218">
    <property type="term" value="F:arabinogalactan endo-1,4-beta-galactosidase activity"/>
    <property type="evidence" value="ECO:0007669"/>
    <property type="project" value="UniProtKB-EC"/>
</dbReference>
<dbReference type="EMBL" id="FNOT01000036">
    <property type="protein sequence ID" value="SDZ23875.1"/>
    <property type="molecule type" value="Genomic_DNA"/>
</dbReference>
<name>A0A1H3REX0_9ACTN</name>
<keyword evidence="5 6" id="KW-0326">Glycosidase</keyword>
<dbReference type="Gene3D" id="3.20.20.80">
    <property type="entry name" value="Glycosidases"/>
    <property type="match status" value="1"/>
</dbReference>
<dbReference type="STRING" id="1137993.SAMN05660209_05139"/>
<dbReference type="SUPFAM" id="SSF51445">
    <property type="entry name" value="(Trans)glycosidases"/>
    <property type="match status" value="1"/>
</dbReference>
<keyword evidence="8" id="KW-1185">Reference proteome</keyword>
<dbReference type="Pfam" id="PF07745">
    <property type="entry name" value="Glyco_hydro_53"/>
    <property type="match status" value="1"/>
</dbReference>
<protein>
    <recommendedName>
        <fullName evidence="3 6">Arabinogalactan endo-beta-1,4-galactanase</fullName>
        <ecNumber evidence="3 6">3.2.1.89</ecNumber>
    </recommendedName>
</protein>
<dbReference type="Proteomes" id="UP000198921">
    <property type="component" value="Unassembled WGS sequence"/>
</dbReference>
<dbReference type="PANTHER" id="PTHR34983">
    <property type="entry name" value="ARABINOGALACTAN ENDO-BETA-1,4-GALACTANASE A"/>
    <property type="match status" value="1"/>
</dbReference>
<proteinExistence type="inferred from homology"/>
<dbReference type="GO" id="GO:0045490">
    <property type="term" value="P:pectin catabolic process"/>
    <property type="evidence" value="ECO:0007669"/>
    <property type="project" value="TreeGrafter"/>
</dbReference>
<evidence type="ECO:0000256" key="2">
    <source>
        <dbReference type="ARBA" id="ARBA00010687"/>
    </source>
</evidence>
<keyword evidence="4 6" id="KW-0378">Hydrolase</keyword>
<dbReference type="EC" id="3.2.1.89" evidence="3 6"/>
<evidence type="ECO:0000256" key="1">
    <source>
        <dbReference type="ARBA" id="ARBA00001695"/>
    </source>
</evidence>
<evidence type="ECO:0000256" key="6">
    <source>
        <dbReference type="RuleBase" id="RU361192"/>
    </source>
</evidence>
<comment type="catalytic activity">
    <reaction evidence="1 6">
        <text>The enzyme specifically hydrolyzes (1-&gt;4)-beta-D-galactosidic linkages in type I arabinogalactans.</text>
        <dbReference type="EC" id="3.2.1.89"/>
    </reaction>
</comment>
<reference evidence="8" key="1">
    <citation type="submission" date="2016-10" db="EMBL/GenBank/DDBJ databases">
        <authorList>
            <person name="Varghese N."/>
            <person name="Submissions S."/>
        </authorList>
    </citation>
    <scope>NUCLEOTIDE SEQUENCE [LARGE SCALE GENOMIC DNA]</scope>
    <source>
        <strain evidence="8">DSM 45422</strain>
    </source>
</reference>
<dbReference type="PANTHER" id="PTHR34983:SF1">
    <property type="entry name" value="ARABINOGALACTAN ENDO-BETA-1,4-GALACTANASE A"/>
    <property type="match status" value="1"/>
</dbReference>
<organism evidence="7 8">
    <name type="scientific">Geodermatophilus africanus</name>
    <dbReference type="NCBI Taxonomy" id="1137993"/>
    <lineage>
        <taxon>Bacteria</taxon>
        <taxon>Bacillati</taxon>
        <taxon>Actinomycetota</taxon>
        <taxon>Actinomycetes</taxon>
        <taxon>Geodermatophilales</taxon>
        <taxon>Geodermatophilaceae</taxon>
        <taxon>Geodermatophilus</taxon>
    </lineage>
</organism>
<dbReference type="InterPro" id="IPR017853">
    <property type="entry name" value="GH"/>
</dbReference>
<evidence type="ECO:0000313" key="7">
    <source>
        <dbReference type="EMBL" id="SDZ23875.1"/>
    </source>
</evidence>
<accession>A0A1H3REX0</accession>
<evidence type="ECO:0000256" key="3">
    <source>
        <dbReference type="ARBA" id="ARBA00012556"/>
    </source>
</evidence>
<sequence length="377" mass="38982">MRRSRRLAVPLLAVLLVGAAVIGSGVVGTPGALRLRGADVSFTLQEEAAGTVLRDGGRTAPIESVLAAHGATHVRLRVWVDPAAGSSGDLATALALARRAQAVGLGVVLTLHYSDTWADNENQTPPAAWAGLDAAGLAAAVEEHTRAVVSAFADQGTPADVVSIGNEVDHGMLWPVGSVSGGDWSGFARLVRAGLRGLAEASGPPPSSMVHLAGGGDAVRAAAFADRLRDEGVLPDVWGLSYYPFWHGSLDDLGRTVSALAAASGTDVLVVETAHPWTLQDADGTGNIVATRDQLPDGDRFPPTPEGQVAWYEELRRVLTAVPDGRALGFMVWEPGWGSAVEAAPGAGNQHDNLTLFDRDGRGLPALAALRPPADAV</sequence>